<gene>
    <name evidence="1" type="ORF">CGLY_14565</name>
</gene>
<dbReference type="RefSeq" id="WP_052540323.1">
    <property type="nucleotide sequence ID" value="NZ_CP006842.1"/>
</dbReference>
<evidence type="ECO:0000313" key="2">
    <source>
        <dbReference type="Proteomes" id="UP000023703"/>
    </source>
</evidence>
<evidence type="ECO:0000313" key="1">
    <source>
        <dbReference type="EMBL" id="AHW65349.1"/>
    </source>
</evidence>
<keyword evidence="2" id="KW-1185">Reference proteome</keyword>
<dbReference type="HOGENOM" id="CLU_2057437_0_0_11"/>
<organism evidence="1 2">
    <name type="scientific">Corynebacterium glyciniphilum AJ 3170</name>
    <dbReference type="NCBI Taxonomy" id="1404245"/>
    <lineage>
        <taxon>Bacteria</taxon>
        <taxon>Bacillati</taxon>
        <taxon>Actinomycetota</taxon>
        <taxon>Actinomycetes</taxon>
        <taxon>Mycobacteriales</taxon>
        <taxon>Corynebacteriaceae</taxon>
        <taxon>Corynebacterium</taxon>
    </lineage>
</organism>
<protein>
    <recommendedName>
        <fullName evidence="3">Secreted protein</fullName>
    </recommendedName>
</protein>
<dbReference type="EMBL" id="CP006842">
    <property type="protein sequence ID" value="AHW65349.1"/>
    <property type="molecule type" value="Genomic_DNA"/>
</dbReference>
<reference evidence="1 2" key="1">
    <citation type="journal article" date="2015" name="Int. J. Syst. Evol. Microbiol.">
        <title>Revisiting Corynebacterium glyciniphilum (ex Kubota et al., 1972) sp. nov., nom. rev., isolated from putrefied banana.</title>
        <authorList>
            <person name="Al-Dilaimi A."/>
            <person name="Bednarz H."/>
            <person name="Lomker A."/>
            <person name="Niehaus K."/>
            <person name="Kalinowski J."/>
            <person name="Ruckert C."/>
        </authorList>
    </citation>
    <scope>NUCLEOTIDE SEQUENCE [LARGE SCALE GENOMIC DNA]</scope>
    <source>
        <strain evidence="1">AJ 3170</strain>
    </source>
</reference>
<dbReference type="Proteomes" id="UP000023703">
    <property type="component" value="Chromosome"/>
</dbReference>
<dbReference type="OrthoDB" id="3213438at2"/>
<dbReference type="KEGG" id="cgy:CGLY_14565"/>
<name>X5DVL1_9CORY</name>
<accession>X5DVL1</accession>
<proteinExistence type="predicted"/>
<sequence>MANPTGSLEVPEGARNVLMVAVEHGPAALGSLVLDLSSKQQRPQVHLYWSTGNPEDLHEKIGLEGFDRGFDWFTFSVGTAADAVADASLMDGASYDTVLVAGADTAALTGLPGTPRVIK</sequence>
<dbReference type="AlphaFoldDB" id="X5DVL1"/>
<evidence type="ECO:0008006" key="3">
    <source>
        <dbReference type="Google" id="ProtNLM"/>
    </source>
</evidence>